<protein>
    <submittedName>
        <fullName evidence="3">Metal-binding protein</fullName>
    </submittedName>
</protein>
<accession>A0A6G9AV27</accession>
<dbReference type="Pfam" id="PF02805">
    <property type="entry name" value="Ada_Zn_binding"/>
    <property type="match status" value="1"/>
</dbReference>
<keyword evidence="1" id="KW-0010">Activator</keyword>
<evidence type="ECO:0000259" key="2">
    <source>
        <dbReference type="Pfam" id="PF02805"/>
    </source>
</evidence>
<dbReference type="InterPro" id="IPR035451">
    <property type="entry name" value="Ada-like_dom_sf"/>
</dbReference>
<proteinExistence type="predicted"/>
<organism evidence="3 4">
    <name type="scientific">Spirosoma aureum</name>
    <dbReference type="NCBI Taxonomy" id="2692134"/>
    <lineage>
        <taxon>Bacteria</taxon>
        <taxon>Pseudomonadati</taxon>
        <taxon>Bacteroidota</taxon>
        <taxon>Cytophagia</taxon>
        <taxon>Cytophagales</taxon>
        <taxon>Cytophagaceae</taxon>
        <taxon>Spirosoma</taxon>
    </lineage>
</organism>
<dbReference type="RefSeq" id="WP_167215540.1">
    <property type="nucleotide sequence ID" value="NZ_CP050063.1"/>
</dbReference>
<dbReference type="GO" id="GO:0006281">
    <property type="term" value="P:DNA repair"/>
    <property type="evidence" value="ECO:0007669"/>
    <property type="project" value="InterPro"/>
</dbReference>
<dbReference type="GO" id="GO:0006355">
    <property type="term" value="P:regulation of DNA-templated transcription"/>
    <property type="evidence" value="ECO:0007669"/>
    <property type="project" value="InterPro"/>
</dbReference>
<name>A0A6G9AV27_9BACT</name>
<sequence length="87" mass="9996">MIRHTDLGSSPFAQRRKLTDLIQQGLITLGGNRPGKIYGRLDCRAGKRMKPENRVFFRNETEALELRYRPCAVCLPGAYKAWKESDK</sequence>
<dbReference type="GO" id="GO:0003677">
    <property type="term" value="F:DNA binding"/>
    <property type="evidence" value="ECO:0007669"/>
    <property type="project" value="InterPro"/>
</dbReference>
<dbReference type="GO" id="GO:0008270">
    <property type="term" value="F:zinc ion binding"/>
    <property type="evidence" value="ECO:0007669"/>
    <property type="project" value="InterPro"/>
</dbReference>
<evidence type="ECO:0000256" key="1">
    <source>
        <dbReference type="ARBA" id="ARBA00023159"/>
    </source>
</evidence>
<dbReference type="EMBL" id="CP050063">
    <property type="protein sequence ID" value="QIP16063.1"/>
    <property type="molecule type" value="Genomic_DNA"/>
</dbReference>
<dbReference type="GO" id="GO:0008168">
    <property type="term" value="F:methyltransferase activity"/>
    <property type="evidence" value="ECO:0007669"/>
    <property type="project" value="InterPro"/>
</dbReference>
<gene>
    <name evidence="3" type="ORF">G8759_27235</name>
</gene>
<evidence type="ECO:0000313" key="3">
    <source>
        <dbReference type="EMBL" id="QIP16063.1"/>
    </source>
</evidence>
<reference evidence="3 4" key="1">
    <citation type="submission" date="2020-03" db="EMBL/GenBank/DDBJ databases">
        <authorList>
            <person name="Kim M.K."/>
        </authorList>
    </citation>
    <scope>NUCLEOTIDE SEQUENCE [LARGE SCALE GENOMIC DNA]</scope>
    <source>
        <strain evidence="3 4">BT328</strain>
    </source>
</reference>
<feature type="domain" description="Ada DNA repair metal-binding" evidence="2">
    <location>
        <begin position="31"/>
        <end position="76"/>
    </location>
</feature>
<dbReference type="SUPFAM" id="SSF57884">
    <property type="entry name" value="Ada DNA repair protein, N-terminal domain (N-Ada 10)"/>
    <property type="match status" value="1"/>
</dbReference>
<dbReference type="Gene3D" id="3.40.10.10">
    <property type="entry name" value="DNA Methylphosphotriester Repair Domain"/>
    <property type="match status" value="1"/>
</dbReference>
<evidence type="ECO:0000313" key="4">
    <source>
        <dbReference type="Proteomes" id="UP000501802"/>
    </source>
</evidence>
<dbReference type="KEGG" id="spib:G8759_27235"/>
<dbReference type="AlphaFoldDB" id="A0A6G9AV27"/>
<keyword evidence="4" id="KW-1185">Reference proteome</keyword>
<dbReference type="Proteomes" id="UP000501802">
    <property type="component" value="Chromosome"/>
</dbReference>
<dbReference type="InterPro" id="IPR004026">
    <property type="entry name" value="Ada_DNA_repair_Zn-bd"/>
</dbReference>